<proteinExistence type="inferred from homology"/>
<organism evidence="6 7">
    <name type="scientific">Candidatus Terrybacteria bacterium RIFCSPHIGHO2_01_FULL_48_17</name>
    <dbReference type="NCBI Taxonomy" id="1802362"/>
    <lineage>
        <taxon>Bacteria</taxon>
        <taxon>Candidatus Terryibacteriota</taxon>
    </lineage>
</organism>
<feature type="domain" description="HotDog ACOT-type" evidence="5">
    <location>
        <begin position="10"/>
        <end position="122"/>
    </location>
</feature>
<dbReference type="GO" id="GO:0006637">
    <property type="term" value="P:acyl-CoA metabolic process"/>
    <property type="evidence" value="ECO:0007669"/>
    <property type="project" value="TreeGrafter"/>
</dbReference>
<dbReference type="GO" id="GO:0052816">
    <property type="term" value="F:long-chain fatty acyl-CoA hydrolase activity"/>
    <property type="evidence" value="ECO:0007669"/>
    <property type="project" value="TreeGrafter"/>
</dbReference>
<gene>
    <name evidence="6" type="ORF">A2806_00895</name>
</gene>
<evidence type="ECO:0000313" key="6">
    <source>
        <dbReference type="EMBL" id="OHA48179.1"/>
    </source>
</evidence>
<dbReference type="InterPro" id="IPR006683">
    <property type="entry name" value="Thioestr_dom"/>
</dbReference>
<evidence type="ECO:0000256" key="2">
    <source>
        <dbReference type="ARBA" id="ARBA00022801"/>
    </source>
</evidence>
<dbReference type="InterPro" id="IPR029069">
    <property type="entry name" value="HotDog_dom_sf"/>
</dbReference>
<name>A0A1G2PK92_9BACT</name>
<dbReference type="STRING" id="1802362.A2806_00895"/>
<dbReference type="Gene3D" id="3.10.129.10">
    <property type="entry name" value="Hotdog Thioesterase"/>
    <property type="match status" value="1"/>
</dbReference>
<feature type="region of interest" description="Disordered" evidence="4">
    <location>
        <begin position="139"/>
        <end position="168"/>
    </location>
</feature>
<dbReference type="EMBL" id="MHSS01000008">
    <property type="protein sequence ID" value="OHA48179.1"/>
    <property type="molecule type" value="Genomic_DNA"/>
</dbReference>
<dbReference type="Proteomes" id="UP000177629">
    <property type="component" value="Unassembled WGS sequence"/>
</dbReference>
<dbReference type="PROSITE" id="PS51770">
    <property type="entry name" value="HOTDOG_ACOT"/>
    <property type="match status" value="1"/>
</dbReference>
<dbReference type="InterPro" id="IPR040170">
    <property type="entry name" value="Cytosol_ACT"/>
</dbReference>
<sequence length="168" mass="19081">MERLAGKPVSDSAFEHRERVFPHHLNPGNILYGGWIPFWADSVAALCAERHCGIPIVTAVMDGIHLLCPVTKNDVLLFKASVNRVWDSSCEVGVKIYAENPYTRHLRHVATGYFVMVSMALGPDGKRISMPKVIPETEDEKRRFKQAAVRNRRRKAERKKMLKENQTA</sequence>
<reference evidence="6 7" key="1">
    <citation type="journal article" date="2016" name="Nat. Commun.">
        <title>Thousands of microbial genomes shed light on interconnected biogeochemical processes in an aquifer system.</title>
        <authorList>
            <person name="Anantharaman K."/>
            <person name="Brown C.T."/>
            <person name="Hug L.A."/>
            <person name="Sharon I."/>
            <person name="Castelle C.J."/>
            <person name="Probst A.J."/>
            <person name="Thomas B.C."/>
            <person name="Singh A."/>
            <person name="Wilkins M.J."/>
            <person name="Karaoz U."/>
            <person name="Brodie E.L."/>
            <person name="Williams K.H."/>
            <person name="Hubbard S.S."/>
            <person name="Banfield J.F."/>
        </authorList>
    </citation>
    <scope>NUCLEOTIDE SEQUENCE [LARGE SCALE GENOMIC DNA]</scope>
</reference>
<evidence type="ECO:0000256" key="4">
    <source>
        <dbReference type="SAM" id="MobiDB-lite"/>
    </source>
</evidence>
<comment type="similarity">
    <text evidence="1">Belongs to the acyl coenzyme A hydrolase family.</text>
</comment>
<dbReference type="PANTHER" id="PTHR11049">
    <property type="entry name" value="ACYL COENZYME A THIOESTER HYDROLASE"/>
    <property type="match status" value="1"/>
</dbReference>
<comment type="caution">
    <text evidence="6">The sequence shown here is derived from an EMBL/GenBank/DDBJ whole genome shotgun (WGS) entry which is preliminary data.</text>
</comment>
<dbReference type="GO" id="GO:0005829">
    <property type="term" value="C:cytosol"/>
    <property type="evidence" value="ECO:0007669"/>
    <property type="project" value="TreeGrafter"/>
</dbReference>
<protein>
    <recommendedName>
        <fullName evidence="5">HotDog ACOT-type domain-containing protein</fullName>
    </recommendedName>
</protein>
<dbReference type="Pfam" id="PF03061">
    <property type="entry name" value="4HBT"/>
    <property type="match status" value="1"/>
</dbReference>
<dbReference type="InterPro" id="IPR033120">
    <property type="entry name" value="HOTDOG_ACOT"/>
</dbReference>
<evidence type="ECO:0000313" key="7">
    <source>
        <dbReference type="Proteomes" id="UP000177629"/>
    </source>
</evidence>
<dbReference type="AlphaFoldDB" id="A0A1G2PK92"/>
<accession>A0A1G2PK92</accession>
<keyword evidence="2 3" id="KW-0378">Hydrolase</keyword>
<feature type="compositionally biased region" description="Basic residues" evidence="4">
    <location>
        <begin position="150"/>
        <end position="161"/>
    </location>
</feature>
<dbReference type="CDD" id="cd03442">
    <property type="entry name" value="BFIT_BACH"/>
    <property type="match status" value="1"/>
</dbReference>
<evidence type="ECO:0000256" key="3">
    <source>
        <dbReference type="PROSITE-ProRule" id="PRU01106"/>
    </source>
</evidence>
<evidence type="ECO:0000256" key="1">
    <source>
        <dbReference type="ARBA" id="ARBA00010458"/>
    </source>
</evidence>
<dbReference type="SUPFAM" id="SSF54637">
    <property type="entry name" value="Thioesterase/thiol ester dehydrase-isomerase"/>
    <property type="match status" value="1"/>
</dbReference>
<dbReference type="PANTHER" id="PTHR11049:SF16">
    <property type="entry name" value="PROTEIN VDLD"/>
    <property type="match status" value="1"/>
</dbReference>
<evidence type="ECO:0000259" key="5">
    <source>
        <dbReference type="PROSITE" id="PS51770"/>
    </source>
</evidence>